<evidence type="ECO:0000313" key="1">
    <source>
        <dbReference type="EMBL" id="KAJ7339745.1"/>
    </source>
</evidence>
<dbReference type="AlphaFoldDB" id="A0AAD6ZU09"/>
<evidence type="ECO:0000313" key="2">
    <source>
        <dbReference type="Proteomes" id="UP001218218"/>
    </source>
</evidence>
<dbReference type="EMBL" id="JARIHO010000027">
    <property type="protein sequence ID" value="KAJ7339745.1"/>
    <property type="molecule type" value="Genomic_DNA"/>
</dbReference>
<keyword evidence="2" id="KW-1185">Reference proteome</keyword>
<dbReference type="Proteomes" id="UP001218218">
    <property type="component" value="Unassembled WGS sequence"/>
</dbReference>
<comment type="caution">
    <text evidence="1">The sequence shown here is derived from an EMBL/GenBank/DDBJ whole genome shotgun (WGS) entry which is preliminary data.</text>
</comment>
<sequence length="395" mass="42334">MPDSTVTLDLDHAAEDLFVAHPYVVTFAPMSTDIWVLDDASTLQHYTRLDKTLLHPGALTPILDDSLNPGLLAIADLSGDSPELCVFSLEYGTLLRTMWLYGDLAPSAPRYAAGRALIGTTTPDKSELFLLDVEGDGWILGTAQLPSDLSQAASLDAVYLKANEDEIAIVGAALAHPGQADDITLLVWHGIPPEDAQPAARLVLPLRMPDVDTVTVTCSASLSTSTFVFSAYESVSDAINTKYSRLSVVRAIDINHDALALRWETPPEALRGYVSRLVHVPAARAVVAIGSQNAREDAGKDVPLTFVAVLDDETGALRRREDVREAVRTCRVVQGKVVCVWENGEVSAVEVPEFVQRGLPIEHADGAAATVRRAGVLDGAVVLLGEAGKVTVKSW</sequence>
<gene>
    <name evidence="1" type="ORF">DFH08DRAFT_875471</name>
</gene>
<accession>A0AAD6ZU09</accession>
<protein>
    <submittedName>
        <fullName evidence="1">Uncharacterized protein</fullName>
    </submittedName>
</protein>
<reference evidence="1" key="1">
    <citation type="submission" date="2023-03" db="EMBL/GenBank/DDBJ databases">
        <title>Massive genome expansion in bonnet fungi (Mycena s.s.) driven by repeated elements and novel gene families across ecological guilds.</title>
        <authorList>
            <consortium name="Lawrence Berkeley National Laboratory"/>
            <person name="Harder C.B."/>
            <person name="Miyauchi S."/>
            <person name="Viragh M."/>
            <person name="Kuo A."/>
            <person name="Thoen E."/>
            <person name="Andreopoulos B."/>
            <person name="Lu D."/>
            <person name="Skrede I."/>
            <person name="Drula E."/>
            <person name="Henrissat B."/>
            <person name="Morin E."/>
            <person name="Kohler A."/>
            <person name="Barry K."/>
            <person name="LaButti K."/>
            <person name="Morin E."/>
            <person name="Salamov A."/>
            <person name="Lipzen A."/>
            <person name="Mereny Z."/>
            <person name="Hegedus B."/>
            <person name="Baldrian P."/>
            <person name="Stursova M."/>
            <person name="Weitz H."/>
            <person name="Taylor A."/>
            <person name="Grigoriev I.V."/>
            <person name="Nagy L.G."/>
            <person name="Martin F."/>
            <person name="Kauserud H."/>
        </authorList>
    </citation>
    <scope>NUCLEOTIDE SEQUENCE</scope>
    <source>
        <strain evidence="1">CBHHK002</strain>
    </source>
</reference>
<proteinExistence type="predicted"/>
<organism evidence="1 2">
    <name type="scientific">Mycena albidolilacea</name>
    <dbReference type="NCBI Taxonomy" id="1033008"/>
    <lineage>
        <taxon>Eukaryota</taxon>
        <taxon>Fungi</taxon>
        <taxon>Dikarya</taxon>
        <taxon>Basidiomycota</taxon>
        <taxon>Agaricomycotina</taxon>
        <taxon>Agaricomycetes</taxon>
        <taxon>Agaricomycetidae</taxon>
        <taxon>Agaricales</taxon>
        <taxon>Marasmiineae</taxon>
        <taxon>Mycenaceae</taxon>
        <taxon>Mycena</taxon>
    </lineage>
</organism>
<name>A0AAD6ZU09_9AGAR</name>